<dbReference type="HOGENOM" id="CLU_2390703_0_0_1"/>
<protein>
    <submittedName>
        <fullName evidence="1">Uncharacterized protein</fullName>
    </submittedName>
</protein>
<dbReference type="VEuPathDB" id="FungiDB:HpaG810628"/>
<organism evidence="1 2">
    <name type="scientific">Hyaloperonospora arabidopsidis (strain Emoy2)</name>
    <name type="common">Downy mildew agent</name>
    <name type="synonym">Peronospora arabidopsidis</name>
    <dbReference type="NCBI Taxonomy" id="559515"/>
    <lineage>
        <taxon>Eukaryota</taxon>
        <taxon>Sar</taxon>
        <taxon>Stramenopiles</taxon>
        <taxon>Oomycota</taxon>
        <taxon>Peronosporomycetes</taxon>
        <taxon>Peronosporales</taxon>
        <taxon>Peronosporaceae</taxon>
        <taxon>Hyaloperonospora</taxon>
    </lineage>
</organism>
<keyword evidence="2" id="KW-1185">Reference proteome</keyword>
<proteinExistence type="predicted"/>
<dbReference type="InParanoid" id="M4BVT4"/>
<sequence length="94" mass="10393">MTNILALLRVPSTDSTIAIKVIHIKPTSLIKSQYPFYGRAQTRSVEGATEGVLPRACCALSHQLWARTAQVRRERVFISLAAAVNHINHGNRLS</sequence>
<accession>M4BVT4</accession>
<reference evidence="1" key="2">
    <citation type="submission" date="2015-06" db="UniProtKB">
        <authorList>
            <consortium name="EnsemblProtists"/>
        </authorList>
    </citation>
    <scope>IDENTIFICATION</scope>
    <source>
        <strain evidence="1">Emoy2</strain>
    </source>
</reference>
<dbReference type="AlphaFoldDB" id="M4BVT4"/>
<dbReference type="EnsemblProtists" id="HpaT810628">
    <property type="protein sequence ID" value="HpaP810628"/>
    <property type="gene ID" value="HpaG810628"/>
</dbReference>
<dbReference type="EMBL" id="JH597986">
    <property type="status" value="NOT_ANNOTATED_CDS"/>
    <property type="molecule type" value="Genomic_DNA"/>
</dbReference>
<evidence type="ECO:0000313" key="1">
    <source>
        <dbReference type="EnsemblProtists" id="HpaP810628"/>
    </source>
</evidence>
<reference evidence="2" key="1">
    <citation type="journal article" date="2010" name="Science">
        <title>Signatures of adaptation to obligate biotrophy in the Hyaloperonospora arabidopsidis genome.</title>
        <authorList>
            <person name="Baxter L."/>
            <person name="Tripathy S."/>
            <person name="Ishaque N."/>
            <person name="Boot N."/>
            <person name="Cabral A."/>
            <person name="Kemen E."/>
            <person name="Thines M."/>
            <person name="Ah-Fong A."/>
            <person name="Anderson R."/>
            <person name="Badejoko W."/>
            <person name="Bittner-Eddy P."/>
            <person name="Boore J.L."/>
            <person name="Chibucos M.C."/>
            <person name="Coates M."/>
            <person name="Dehal P."/>
            <person name="Delehaunty K."/>
            <person name="Dong S."/>
            <person name="Downton P."/>
            <person name="Dumas B."/>
            <person name="Fabro G."/>
            <person name="Fronick C."/>
            <person name="Fuerstenberg S.I."/>
            <person name="Fulton L."/>
            <person name="Gaulin E."/>
            <person name="Govers F."/>
            <person name="Hughes L."/>
            <person name="Humphray S."/>
            <person name="Jiang R.H."/>
            <person name="Judelson H."/>
            <person name="Kamoun S."/>
            <person name="Kyung K."/>
            <person name="Meijer H."/>
            <person name="Minx P."/>
            <person name="Morris P."/>
            <person name="Nelson J."/>
            <person name="Phuntumart V."/>
            <person name="Qutob D."/>
            <person name="Rehmany A."/>
            <person name="Rougon-Cardoso A."/>
            <person name="Ryden P."/>
            <person name="Torto-Alalibo T."/>
            <person name="Studholme D."/>
            <person name="Wang Y."/>
            <person name="Win J."/>
            <person name="Wood J."/>
            <person name="Clifton S.W."/>
            <person name="Rogers J."/>
            <person name="Van den Ackerveken G."/>
            <person name="Jones J.D."/>
            <person name="McDowell J.M."/>
            <person name="Beynon J."/>
            <person name="Tyler B.M."/>
        </authorList>
    </citation>
    <scope>NUCLEOTIDE SEQUENCE [LARGE SCALE GENOMIC DNA]</scope>
    <source>
        <strain evidence="2">Emoy2</strain>
    </source>
</reference>
<dbReference type="Proteomes" id="UP000011713">
    <property type="component" value="Unassembled WGS sequence"/>
</dbReference>
<evidence type="ECO:0000313" key="2">
    <source>
        <dbReference type="Proteomes" id="UP000011713"/>
    </source>
</evidence>
<name>M4BVT4_HYAAE</name>